<name>A0ABW8Q8E3_9FLAO</name>
<protein>
    <submittedName>
        <fullName evidence="1">Uncharacterized protein</fullName>
    </submittedName>
</protein>
<organism evidence="1 2">
    <name type="scientific">Capnocytophaga stomatis</name>
    <dbReference type="NCBI Taxonomy" id="1848904"/>
    <lineage>
        <taxon>Bacteria</taxon>
        <taxon>Pseudomonadati</taxon>
        <taxon>Bacteroidota</taxon>
        <taxon>Flavobacteriia</taxon>
        <taxon>Flavobacteriales</taxon>
        <taxon>Flavobacteriaceae</taxon>
        <taxon>Capnocytophaga</taxon>
    </lineage>
</organism>
<dbReference type="Proteomes" id="UP001622370">
    <property type="component" value="Unassembled WGS sequence"/>
</dbReference>
<proteinExistence type="predicted"/>
<evidence type="ECO:0000313" key="2">
    <source>
        <dbReference type="Proteomes" id="UP001622370"/>
    </source>
</evidence>
<sequence length="210" mass="24663">MEKTLKVFIVYDLPLIGIEAFDYVNQFIEENKNNPMFYHLFEDESKKHSRVSQHLQETGKISRPCSLYVYDSRSKNPSLLVSDEKGKCKVIGSVENLLPHNFDFLNPTVRSMTQAIAESKYSLRFRNNGHGDLGIDNILSINIIGHYDESRNFINKHILFQGYWQYDKEAKLLTFPENQYIEVGKEYDVVFEYIPKPISELDKFRDYMNL</sequence>
<reference evidence="1 2" key="1">
    <citation type="journal article" date="2016" name="Sci. Rep.">
        <title>Whole genome sequencing identifies a novel species of the genus Capnocytophaga isolated from dog and cat bite wounds in humans.</title>
        <authorList>
            <person name="Zangenah S."/>
            <person name="Abbasi N."/>
            <person name="Andersson A.F."/>
            <person name="Bergman P."/>
        </authorList>
    </citation>
    <scope>NUCLEOTIDE SEQUENCE [LARGE SCALE GENOMIC DNA]</scope>
    <source>
        <strain evidence="1 2">W5</strain>
    </source>
</reference>
<dbReference type="EMBL" id="JBJGWJ010000001">
    <property type="protein sequence ID" value="MFK8292626.1"/>
    <property type="molecule type" value="Genomic_DNA"/>
</dbReference>
<keyword evidence="2" id="KW-1185">Reference proteome</keyword>
<comment type="caution">
    <text evidence="1">The sequence shown here is derived from an EMBL/GenBank/DDBJ whole genome shotgun (WGS) entry which is preliminary data.</text>
</comment>
<evidence type="ECO:0000313" key="1">
    <source>
        <dbReference type="EMBL" id="MFK8292626.1"/>
    </source>
</evidence>
<accession>A0ABW8Q8E3</accession>
<gene>
    <name evidence="1" type="ORF">ACI76L_02400</name>
</gene>
<dbReference type="RefSeq" id="WP_405253667.1">
    <property type="nucleotide sequence ID" value="NZ_JBJGWE010000001.1"/>
</dbReference>